<reference evidence="2 3" key="1">
    <citation type="journal article" date="2024" name="Int. J. Syst. Evol. Microbiol.">
        <title>Clostridium omnivorum sp. nov., isolated from anoxic soil under the treatment of reductive soil disinfestation.</title>
        <authorList>
            <person name="Ueki A."/>
            <person name="Tonouchi A."/>
            <person name="Kaku N."/>
            <person name="Honma S."/>
            <person name="Ueki K."/>
        </authorList>
    </citation>
    <scope>NUCLEOTIDE SEQUENCE [LARGE SCALE GENOMIC DNA]</scope>
    <source>
        <strain evidence="2 3">E14</strain>
    </source>
</reference>
<dbReference type="Pfam" id="PF20256">
    <property type="entry name" value="MoCoBD_2"/>
    <property type="match status" value="1"/>
</dbReference>
<feature type="domain" description="Aldehyde oxidase/xanthine dehydrogenase second molybdopterin binding" evidence="1">
    <location>
        <begin position="22"/>
        <end position="100"/>
    </location>
</feature>
<dbReference type="Proteomes" id="UP001208567">
    <property type="component" value="Unassembled WGS sequence"/>
</dbReference>
<protein>
    <recommendedName>
        <fullName evidence="1">Aldehyde oxidase/xanthine dehydrogenase second molybdopterin binding domain-containing protein</fullName>
    </recommendedName>
</protein>
<dbReference type="Gene3D" id="3.30.365.10">
    <property type="entry name" value="Aldehyde oxidase/xanthine dehydrogenase, molybdopterin binding domain"/>
    <property type="match status" value="2"/>
</dbReference>
<evidence type="ECO:0000313" key="3">
    <source>
        <dbReference type="Proteomes" id="UP001208567"/>
    </source>
</evidence>
<dbReference type="InterPro" id="IPR046867">
    <property type="entry name" value="AldOxase/xan_DH_MoCoBD2"/>
</dbReference>
<proteinExistence type="predicted"/>
<dbReference type="EMBL" id="BRXR01000001">
    <property type="protein sequence ID" value="GLC31915.1"/>
    <property type="molecule type" value="Genomic_DNA"/>
</dbReference>
<evidence type="ECO:0000313" key="2">
    <source>
        <dbReference type="EMBL" id="GLC31915.1"/>
    </source>
</evidence>
<organism evidence="2 3">
    <name type="scientific">Clostridium omnivorum</name>
    <dbReference type="NCBI Taxonomy" id="1604902"/>
    <lineage>
        <taxon>Bacteria</taxon>
        <taxon>Bacillati</taxon>
        <taxon>Bacillota</taxon>
        <taxon>Clostridia</taxon>
        <taxon>Eubacteriales</taxon>
        <taxon>Clostridiaceae</taxon>
        <taxon>Clostridium</taxon>
    </lineage>
</organism>
<sequence length="100" mass="10833">MIQSQVKLNLSNLGNLNSCLSKLKDMIKWDEGNRIELENGMIRAKGLSCFWKTSDSPTDAISGVVLTFNSDGSININSGAVEIGSSMKTTLAQILAEKLK</sequence>
<evidence type="ECO:0000259" key="1">
    <source>
        <dbReference type="Pfam" id="PF20256"/>
    </source>
</evidence>
<keyword evidence="3" id="KW-1185">Reference proteome</keyword>
<name>A0ABQ5NA55_9CLOT</name>
<dbReference type="InterPro" id="IPR037165">
    <property type="entry name" value="AldOxase/xan_DH_Mopterin-bd_sf"/>
</dbReference>
<dbReference type="SUPFAM" id="SSF56003">
    <property type="entry name" value="Molybdenum cofactor-binding domain"/>
    <property type="match status" value="1"/>
</dbReference>
<accession>A0ABQ5NA55</accession>
<comment type="caution">
    <text evidence="2">The sequence shown here is derived from an EMBL/GenBank/DDBJ whole genome shotgun (WGS) entry which is preliminary data.</text>
</comment>
<gene>
    <name evidence="2" type="ORF">bsdE14_33250</name>
</gene>